<evidence type="ECO:0000256" key="2">
    <source>
        <dbReference type="SAM" id="MobiDB-lite"/>
    </source>
</evidence>
<feature type="compositionally biased region" description="Basic and acidic residues" evidence="2">
    <location>
        <begin position="284"/>
        <end position="298"/>
    </location>
</feature>
<proteinExistence type="predicted"/>
<dbReference type="InterPro" id="IPR039062">
    <property type="entry name" value="SPAT1"/>
</dbReference>
<accession>A0A812DYR2</accession>
<evidence type="ECO:0000313" key="5">
    <source>
        <dbReference type="Proteomes" id="UP000597762"/>
    </source>
</evidence>
<feature type="compositionally biased region" description="Basic and acidic residues" evidence="2">
    <location>
        <begin position="401"/>
        <end position="416"/>
    </location>
</feature>
<keyword evidence="1" id="KW-0175">Coiled coil</keyword>
<sequence length="621" mass="72083">MQNQDVTESISLGFIRIHPEAKIFSLREEIENQLDSPNLPEEYAFLKSVGRCLTKVKQHQEYQLKAKHFLPHFNSTKSYGSELYLLDTSMMETASNSDRNSSQATTENPKSETRSYEREITPKFNHGHKTKNGINSHNDELPYLEKQENPSHTPYQTYRHQTPVSFKQNIYSELSFQNALKQPPNSEYSPEEIGNLLPGKSYSTSPPTSPHSKPHSVTKNSMRRSSPLGISPVTSLPLVRSPYSSRRLINGRQGDHYSDSQLSEFSIAPRQKNFYMDYTGRQSQEGREVKRVGRDEHQLPLASEVELKQQRQEERAARQRQEEEKRQRERQAREQLEHEQKEQEEWLRAERQRKQEELAAEQEEVAAKEAAAAAARNKAVEAAAAAAQMMPVEPNLPNNTETKELEVTKNKRKEESERLLQELESVREQRRAKERQREELVKRAKVLQARSQNKRNHARDIWKKKYYEEKKKTTPLEEQCNKLRQELESMHRKFIASLDPPKEKPARVSTKKPSEKNNILIQATRLKHATDDLHQRVENAKMKLTAELKLRNQAEVELRTLKAELIQQKINLNLLRKQQITSVVHHQGNLAPSSTVTPRENPPSVRQPPGMYTPRRQIPHI</sequence>
<feature type="domain" description="Spermatogenesis-associated protein 1 C-terminal" evidence="3">
    <location>
        <begin position="421"/>
        <end position="569"/>
    </location>
</feature>
<feature type="region of interest" description="Disordered" evidence="2">
    <location>
        <begin position="93"/>
        <end position="139"/>
    </location>
</feature>
<evidence type="ECO:0000259" key="3">
    <source>
        <dbReference type="Pfam" id="PF15743"/>
    </source>
</evidence>
<dbReference type="EMBL" id="CAHIKZ030004457">
    <property type="protein sequence ID" value="CAE1310862.1"/>
    <property type="molecule type" value="Genomic_DNA"/>
</dbReference>
<protein>
    <recommendedName>
        <fullName evidence="3">Spermatogenesis-associated protein 1 C-terminal domain-containing protein</fullName>
    </recommendedName>
</protein>
<dbReference type="OrthoDB" id="9901850at2759"/>
<name>A0A812DYR2_ACAPH</name>
<feature type="region of interest" description="Disordered" evidence="2">
    <location>
        <begin position="281"/>
        <end position="347"/>
    </location>
</feature>
<feature type="compositionally biased region" description="Polar residues" evidence="2">
    <location>
        <begin position="93"/>
        <end position="108"/>
    </location>
</feature>
<dbReference type="InterPro" id="IPR031478">
    <property type="entry name" value="SPATA1_C"/>
</dbReference>
<feature type="region of interest" description="Disordered" evidence="2">
    <location>
        <begin position="180"/>
        <end position="237"/>
    </location>
</feature>
<dbReference type="AlphaFoldDB" id="A0A812DYR2"/>
<evidence type="ECO:0000313" key="4">
    <source>
        <dbReference type="EMBL" id="CAE1310862.1"/>
    </source>
</evidence>
<gene>
    <name evidence="4" type="ORF">SPHA_62350</name>
</gene>
<keyword evidence="5" id="KW-1185">Reference proteome</keyword>
<feature type="region of interest" description="Disordered" evidence="2">
    <location>
        <begin position="588"/>
        <end position="621"/>
    </location>
</feature>
<feature type="region of interest" description="Disordered" evidence="2">
    <location>
        <begin position="393"/>
        <end position="416"/>
    </location>
</feature>
<dbReference type="PANTHER" id="PTHR14421:SF3">
    <property type="entry name" value="SPERMATOGENESIS-ASSOCIATED PROTEIN 1"/>
    <property type="match status" value="1"/>
</dbReference>
<comment type="caution">
    <text evidence="4">The sequence shown here is derived from an EMBL/GenBank/DDBJ whole genome shotgun (WGS) entry which is preliminary data.</text>
</comment>
<reference evidence="4" key="1">
    <citation type="submission" date="2021-01" db="EMBL/GenBank/DDBJ databases">
        <authorList>
            <person name="Li R."/>
            <person name="Bekaert M."/>
        </authorList>
    </citation>
    <scope>NUCLEOTIDE SEQUENCE</scope>
    <source>
        <strain evidence="4">Farmed</strain>
    </source>
</reference>
<organism evidence="4 5">
    <name type="scientific">Acanthosepion pharaonis</name>
    <name type="common">Pharaoh cuttlefish</name>
    <name type="synonym">Sepia pharaonis</name>
    <dbReference type="NCBI Taxonomy" id="158019"/>
    <lineage>
        <taxon>Eukaryota</taxon>
        <taxon>Metazoa</taxon>
        <taxon>Spiralia</taxon>
        <taxon>Lophotrochozoa</taxon>
        <taxon>Mollusca</taxon>
        <taxon>Cephalopoda</taxon>
        <taxon>Coleoidea</taxon>
        <taxon>Decapodiformes</taxon>
        <taxon>Sepiida</taxon>
        <taxon>Sepiina</taxon>
        <taxon>Sepiidae</taxon>
        <taxon>Acanthosepion</taxon>
    </lineage>
</organism>
<evidence type="ECO:0000256" key="1">
    <source>
        <dbReference type="SAM" id="Coils"/>
    </source>
</evidence>
<dbReference type="Pfam" id="PF15743">
    <property type="entry name" value="SPATA1_C"/>
    <property type="match status" value="1"/>
</dbReference>
<feature type="coiled-coil region" evidence="1">
    <location>
        <begin position="544"/>
        <end position="578"/>
    </location>
</feature>
<dbReference type="Proteomes" id="UP000597762">
    <property type="component" value="Unassembled WGS sequence"/>
</dbReference>
<dbReference type="PANTHER" id="PTHR14421">
    <property type="entry name" value="SPERMATOGENESIS-ASSOCIATED PROTEIN 1"/>
    <property type="match status" value="1"/>
</dbReference>
<feature type="compositionally biased region" description="Polar residues" evidence="2">
    <location>
        <begin position="588"/>
        <end position="598"/>
    </location>
</feature>
<feature type="compositionally biased region" description="Basic and acidic residues" evidence="2">
    <location>
        <begin position="109"/>
        <end position="121"/>
    </location>
</feature>
<feature type="compositionally biased region" description="Basic and acidic residues" evidence="2">
    <location>
        <begin position="305"/>
        <end position="347"/>
    </location>
</feature>